<sequence length="1287" mass="144333">MAARGGIYRRLRDKTLSWQDKLKLLRYAWKHDAVFILNKQQVLLDWLCLALAGKKRVEPPEAAHVWQCFHDVLHTKKCQQLTSQGQPLILKSIIFQLQLLTCVTEVCLSEMMSHRIPSDNTVQLLEVALDKYIVAHRQKVVLQQMVQQSAQKLLLPSLLLAHSTCQHQVAALRETTDRLLQTVLEALFPKELVVNFELYLKLMTDKTTGSDSSPPKYIQCIFTILEEALARQDREEAILAFMPTFYKTFLRQYKGTETTLGFRLLQHLCCILRIGSSHSDPPMDIDPDLVPDPAIELRLSALGDFLKSVADTGVYEVTSGEGSSQAVWFRELTTWLMTLPSRSSFWFHCVRGLLQLSYALLEPQLVTLLGTALRPVSTEVTSHYLHMLSEGSCNMADCSAICQLFSHLLLNAKVTDYSVTHQAATRLQHCMAETKDKVLVPLLTAMLDKRNMSRHVLDLVYSWGDLHILLQHYASHFNLQAPAFHPISAVVTHDDMTFVHPYIDSAIWRKIFACVDKSGDVRLKFLLQKLLVQKLRAVILLHGESEMNAAVKASIQNLISHLVGEIPMKKGDDSAICWNGEISTVDSHTHCVALWQLLCQHCPLVVPFCTADQLRAFVDYLLWTISSPQTCSGPVSLASVTEALLSSPEFQECRQLQSVFLTAFWHLASRNLGNTQGSSPKKNKTDLPYVAELVSRLGSSDICWHSAELSDLTSGDETVSKTLHQVCVETGTLVKQGKMEPGKGKRHNDREKSLLHCLKLLKRVPLQSLAVADEIRCVLGLLLTTLYSVQLQTGSDQSELVLTCIDTLTLVLEGAKHTSFVFQRIKIGDVISCLNDIRKNQTKSSRKHFDPLLKVMLKLATRDEMTTSDLDGFITLFRHKMATLRTAEAMVDADLTVSTVVVTLQFFAKILQRTNMQEDMRTKLDEYHVALTADFLRHTKVTLKTTTDSHMISLLLAGVAGIIEHLSHGDTDLAMSKKVGVVVKSLCRHCQELCDTSSCFKVKCDTHNVSTELQNDIKETLAVIIGTLSLAEFSQIIHSLVDQVDVASLNTDQTELTISLDIWQQLLGLPLDEASTQLLVTTSQNLLLRIEGVLLGCQEGVEIYPTVIVAALNTLTRMLSEGRELLSPQSVMLCLQCCQVAPLTDDYIQTSSAVFEALYYVLNEMLLQHAFVVFGCQQGSHLKESHARIAITYCRLIDRLFTLMSTHKVEFAKVACYLVADYVSELQKVTLLPATKKCLLPAIHKLLDMCDQHAVTLLHTVLTAGTREVFKSLYSDYTKFYKYTGRV</sequence>
<dbReference type="InterPro" id="IPR052609">
    <property type="entry name" value="Ribosome_Biogenesis_Reg"/>
</dbReference>
<feature type="domain" description="Nucleolar 27S pre-rRNA processing Urb2/Npa2 C-terminal" evidence="1">
    <location>
        <begin position="1200"/>
        <end position="1285"/>
    </location>
</feature>
<accession>A0AAD9UIH9</accession>
<evidence type="ECO:0000313" key="2">
    <source>
        <dbReference type="EMBL" id="KAK2190585.1"/>
    </source>
</evidence>
<evidence type="ECO:0000259" key="1">
    <source>
        <dbReference type="Pfam" id="PF10441"/>
    </source>
</evidence>
<dbReference type="Proteomes" id="UP001209878">
    <property type="component" value="Unassembled WGS sequence"/>
</dbReference>
<organism evidence="2 3">
    <name type="scientific">Ridgeia piscesae</name>
    <name type="common">Tubeworm</name>
    <dbReference type="NCBI Taxonomy" id="27915"/>
    <lineage>
        <taxon>Eukaryota</taxon>
        <taxon>Metazoa</taxon>
        <taxon>Spiralia</taxon>
        <taxon>Lophotrochozoa</taxon>
        <taxon>Annelida</taxon>
        <taxon>Polychaeta</taxon>
        <taxon>Sedentaria</taxon>
        <taxon>Canalipalpata</taxon>
        <taxon>Sabellida</taxon>
        <taxon>Siboglinidae</taxon>
        <taxon>Ridgeia</taxon>
    </lineage>
</organism>
<dbReference type="Pfam" id="PF10441">
    <property type="entry name" value="Urb2"/>
    <property type="match status" value="1"/>
</dbReference>
<dbReference type="PANTHER" id="PTHR15682">
    <property type="entry name" value="UNHEALTHY RIBOSOME BIOGENESIS PROTEIN 2 HOMOLOG"/>
    <property type="match status" value="1"/>
</dbReference>
<evidence type="ECO:0000313" key="3">
    <source>
        <dbReference type="Proteomes" id="UP001209878"/>
    </source>
</evidence>
<protein>
    <recommendedName>
        <fullName evidence="1">Nucleolar 27S pre-rRNA processing Urb2/Npa2 C-terminal domain-containing protein</fullName>
    </recommendedName>
</protein>
<dbReference type="PANTHER" id="PTHR15682:SF2">
    <property type="entry name" value="UNHEALTHY RIBOSOME BIOGENESIS PROTEIN 2 HOMOLOG"/>
    <property type="match status" value="1"/>
</dbReference>
<keyword evidence="3" id="KW-1185">Reference proteome</keyword>
<reference evidence="2" key="1">
    <citation type="journal article" date="2023" name="Mol. Biol. Evol.">
        <title>Third-Generation Sequencing Reveals the Adaptive Role of the Epigenome in Three Deep-Sea Polychaetes.</title>
        <authorList>
            <person name="Perez M."/>
            <person name="Aroh O."/>
            <person name="Sun Y."/>
            <person name="Lan Y."/>
            <person name="Juniper S.K."/>
            <person name="Young C.R."/>
            <person name="Angers B."/>
            <person name="Qian P.Y."/>
        </authorList>
    </citation>
    <scope>NUCLEOTIDE SEQUENCE</scope>
    <source>
        <strain evidence="2">R07B-5</strain>
    </source>
</reference>
<gene>
    <name evidence="2" type="ORF">NP493_75g05001</name>
</gene>
<dbReference type="InterPro" id="IPR018849">
    <property type="entry name" value="Urb2/Npa2_C"/>
</dbReference>
<dbReference type="GO" id="GO:0042254">
    <property type="term" value="P:ribosome biogenesis"/>
    <property type="evidence" value="ECO:0007669"/>
    <property type="project" value="TreeGrafter"/>
</dbReference>
<comment type="caution">
    <text evidence="2">The sequence shown here is derived from an EMBL/GenBank/DDBJ whole genome shotgun (WGS) entry which is preliminary data.</text>
</comment>
<dbReference type="EMBL" id="JAODUO010000075">
    <property type="protein sequence ID" value="KAK2190585.1"/>
    <property type="molecule type" value="Genomic_DNA"/>
</dbReference>
<name>A0AAD9UIH9_RIDPI</name>
<dbReference type="GO" id="GO:0005730">
    <property type="term" value="C:nucleolus"/>
    <property type="evidence" value="ECO:0007669"/>
    <property type="project" value="TreeGrafter"/>
</dbReference>
<proteinExistence type="predicted"/>